<comment type="subcellular location">
    <subcellularLocation>
        <location evidence="1">Membrane</location>
    </subcellularLocation>
    <subcellularLocation>
        <location evidence="6">Mitochondrion inner membrane</location>
        <topology evidence="6">Multi-pass membrane protein</topology>
    </subcellularLocation>
</comment>
<evidence type="ECO:0000256" key="5">
    <source>
        <dbReference type="ARBA" id="ARBA00023136"/>
    </source>
</evidence>
<comment type="caution">
    <text evidence="7">The sequence shown here is derived from an EMBL/GenBank/DDBJ whole genome shotgun (WGS) entry which is preliminary data.</text>
</comment>
<comment type="similarity">
    <text evidence="2 6">Belongs to the SURF1 family.</text>
</comment>
<accession>A0AAV6ZP52</accession>
<organism evidence="7 8">
    <name type="scientific">Engystomops pustulosus</name>
    <name type="common">Tungara frog</name>
    <name type="synonym">Physalaemus pustulosus</name>
    <dbReference type="NCBI Taxonomy" id="76066"/>
    <lineage>
        <taxon>Eukaryota</taxon>
        <taxon>Metazoa</taxon>
        <taxon>Chordata</taxon>
        <taxon>Craniata</taxon>
        <taxon>Vertebrata</taxon>
        <taxon>Euteleostomi</taxon>
        <taxon>Amphibia</taxon>
        <taxon>Batrachia</taxon>
        <taxon>Anura</taxon>
        <taxon>Neobatrachia</taxon>
        <taxon>Hyloidea</taxon>
        <taxon>Leptodactylidae</taxon>
        <taxon>Leiuperinae</taxon>
        <taxon>Engystomops</taxon>
    </lineage>
</organism>
<keyword evidence="5" id="KW-0472">Membrane</keyword>
<dbReference type="InterPro" id="IPR002994">
    <property type="entry name" value="Surf1/Shy1"/>
</dbReference>
<keyword evidence="4" id="KW-1133">Transmembrane helix</keyword>
<dbReference type="PROSITE" id="PS50895">
    <property type="entry name" value="SURF1"/>
    <property type="match status" value="1"/>
</dbReference>
<dbReference type="PANTHER" id="PTHR23427">
    <property type="entry name" value="SURFEIT LOCUS PROTEIN"/>
    <property type="match status" value="1"/>
</dbReference>
<name>A0AAV6ZP52_ENGPU</name>
<dbReference type="CDD" id="cd06662">
    <property type="entry name" value="SURF1"/>
    <property type="match status" value="1"/>
</dbReference>
<dbReference type="EMBL" id="WNYA01000642">
    <property type="protein sequence ID" value="KAG8547708.1"/>
    <property type="molecule type" value="Genomic_DNA"/>
</dbReference>
<reference evidence="7" key="1">
    <citation type="thesis" date="2020" institute="ProQuest LLC" country="789 East Eisenhower Parkway, Ann Arbor, MI, USA">
        <title>Comparative Genomics and Chromosome Evolution.</title>
        <authorList>
            <person name="Mudd A.B."/>
        </authorList>
    </citation>
    <scope>NUCLEOTIDE SEQUENCE</scope>
    <source>
        <strain evidence="7">237g6f4</strain>
        <tissue evidence="7">Blood</tissue>
    </source>
</reference>
<evidence type="ECO:0000256" key="1">
    <source>
        <dbReference type="ARBA" id="ARBA00004370"/>
    </source>
</evidence>
<gene>
    <name evidence="7" type="ORF">GDO81_027739</name>
</gene>
<dbReference type="Pfam" id="PF02104">
    <property type="entry name" value="SURF1"/>
    <property type="match status" value="1"/>
</dbReference>
<proteinExistence type="inferred from homology"/>
<evidence type="ECO:0000256" key="6">
    <source>
        <dbReference type="RuleBase" id="RU363076"/>
    </source>
</evidence>
<dbReference type="AlphaFoldDB" id="A0AAV6ZP52"/>
<dbReference type="PANTHER" id="PTHR23427:SF2">
    <property type="entry name" value="SURFEIT LOCUS PROTEIN 1"/>
    <property type="match status" value="1"/>
</dbReference>
<keyword evidence="6" id="KW-0496">Mitochondrion</keyword>
<dbReference type="Proteomes" id="UP000824782">
    <property type="component" value="Unassembled WGS sequence"/>
</dbReference>
<evidence type="ECO:0000256" key="2">
    <source>
        <dbReference type="ARBA" id="ARBA00007165"/>
    </source>
</evidence>
<sequence length="305" mass="34153">MSGVSLLARGAACQVARRPWLTLSCRTPRSQLWSLSTCKWGVLPSLVTAEDPGSGFPRYHSSSTVTRKDPLVKWLLLLIPVASFGLGTWQIQRRKWKLKVIQELEAQYTSSPIPLPPNPTDLQSMEFHPVTVRGHFDHSKELYLKPRTLVKPSTGSQEAAGMGPQEIGAHVITPFFCSDLGITILVNRGFVPNKKLSPQTRSEGQIEGDLDLVGIVRLTENRQQFSPENDVQKNVWYYRDLAAMAERSGAEPIYIEAVYDTTVPGGPIGGQTRVALKNDHLQYSVTWFSLSAFTSLLWYQKFIRK</sequence>
<keyword evidence="3" id="KW-0812">Transmembrane</keyword>
<comment type="function">
    <text evidence="6">Probably involved in the biogenesis of the COX complex.</text>
</comment>
<evidence type="ECO:0000256" key="4">
    <source>
        <dbReference type="ARBA" id="ARBA00022989"/>
    </source>
</evidence>
<keyword evidence="8" id="KW-1185">Reference proteome</keyword>
<dbReference type="GO" id="GO:0005743">
    <property type="term" value="C:mitochondrial inner membrane"/>
    <property type="evidence" value="ECO:0007669"/>
    <property type="project" value="UniProtKB-SubCell"/>
</dbReference>
<dbReference type="InterPro" id="IPR045214">
    <property type="entry name" value="Surf1/Surf4"/>
</dbReference>
<evidence type="ECO:0000313" key="8">
    <source>
        <dbReference type="Proteomes" id="UP000824782"/>
    </source>
</evidence>
<evidence type="ECO:0000313" key="7">
    <source>
        <dbReference type="EMBL" id="KAG8547708.1"/>
    </source>
</evidence>
<protein>
    <recommendedName>
        <fullName evidence="6">SURF1-like protein</fullName>
    </recommendedName>
</protein>
<keyword evidence="6" id="KW-0999">Mitochondrion inner membrane</keyword>
<dbReference type="GO" id="GO:0033617">
    <property type="term" value="P:mitochondrial respiratory chain complex IV assembly"/>
    <property type="evidence" value="ECO:0007669"/>
    <property type="project" value="TreeGrafter"/>
</dbReference>
<evidence type="ECO:0000256" key="3">
    <source>
        <dbReference type="ARBA" id="ARBA00022692"/>
    </source>
</evidence>